<reference evidence="11" key="1">
    <citation type="submission" date="2023-06" db="EMBL/GenBank/DDBJ databases">
        <title>Identification and characterization of horizontal gene transfer across gut microbiota members of farm animals based on homology search.</title>
        <authorList>
            <person name="Zeman M."/>
            <person name="Kubasova T."/>
            <person name="Jahodarova E."/>
            <person name="Nykrynova M."/>
            <person name="Rychlik I."/>
        </authorList>
    </citation>
    <scope>NUCLEOTIDE SEQUENCE [LARGE SCALE GENOMIC DNA]</scope>
    <source>
        <strain evidence="11">154_Feed</strain>
    </source>
</reference>
<dbReference type="PANTHER" id="PTHR42920:SF11">
    <property type="entry name" value="INNER MEMBRANE PROTEIN YTFF"/>
    <property type="match status" value="1"/>
</dbReference>
<keyword evidence="3" id="KW-1003">Cell membrane</keyword>
<dbReference type="InterPro" id="IPR051258">
    <property type="entry name" value="Diverse_Substrate_Transporter"/>
</dbReference>
<dbReference type="InterPro" id="IPR037185">
    <property type="entry name" value="EmrE-like"/>
</dbReference>
<evidence type="ECO:0000256" key="2">
    <source>
        <dbReference type="ARBA" id="ARBA00007362"/>
    </source>
</evidence>
<evidence type="ECO:0000256" key="6">
    <source>
        <dbReference type="ARBA" id="ARBA00023136"/>
    </source>
</evidence>
<feature type="transmembrane region" description="Helical" evidence="8">
    <location>
        <begin position="157"/>
        <end position="176"/>
    </location>
</feature>
<feature type="transmembrane region" description="Helical" evidence="8">
    <location>
        <begin position="188"/>
        <end position="209"/>
    </location>
</feature>
<dbReference type="PANTHER" id="PTHR42920">
    <property type="entry name" value="OS03G0707200 PROTEIN-RELATED"/>
    <property type="match status" value="1"/>
</dbReference>
<evidence type="ECO:0000259" key="9">
    <source>
        <dbReference type="Pfam" id="PF00892"/>
    </source>
</evidence>
<dbReference type="EMBL" id="JAUDDZ010000015">
    <property type="protein sequence ID" value="MDM8275618.1"/>
    <property type="molecule type" value="Genomic_DNA"/>
</dbReference>
<evidence type="ECO:0000256" key="1">
    <source>
        <dbReference type="ARBA" id="ARBA00004651"/>
    </source>
</evidence>
<feature type="compositionally biased region" description="Basic and acidic residues" evidence="7">
    <location>
        <begin position="309"/>
        <end position="324"/>
    </location>
</feature>
<keyword evidence="5 8" id="KW-1133">Transmembrane helix</keyword>
<dbReference type="Proteomes" id="UP001529421">
    <property type="component" value="Unassembled WGS sequence"/>
</dbReference>
<sequence length="324" mass="32997">MADVDGGCGDMRHVGLAVAAAVLYAMSVPLSKLLMGSVDPGALAGFLYLGAGAGMWAYLGARRAVGRKGLSRPMVRRDVPYVAGMIALDVAAPLLLMAGLATTPTESVSLLNNFEIVATALFARAFFGEVISPRLWAGIVAMTASCALLTVDPGAGLSFSPGSLLVLGACLCWGVENNCTASISDCDPALVVAVKGVGSGAGALAVALLSGCALPELASGLLAMLLGFASYGLSILAYVWAQRGLGAARTSAYYAVGPFVGVAVAWALFGEAPGTCFLAALALMALGSWLSLPGRGRACDAGRCSSRQPRREGHPCSRDTDFTR</sequence>
<keyword evidence="11" id="KW-1185">Reference proteome</keyword>
<dbReference type="Pfam" id="PF00892">
    <property type="entry name" value="EamA"/>
    <property type="match status" value="2"/>
</dbReference>
<feature type="transmembrane region" description="Helical" evidence="8">
    <location>
        <begin position="252"/>
        <end position="269"/>
    </location>
</feature>
<comment type="similarity">
    <text evidence="2">Belongs to the EamA transporter family.</text>
</comment>
<feature type="transmembrane region" description="Helical" evidence="8">
    <location>
        <begin position="12"/>
        <end position="30"/>
    </location>
</feature>
<keyword evidence="4 8" id="KW-0812">Transmembrane</keyword>
<dbReference type="RefSeq" id="WP_289545780.1">
    <property type="nucleotide sequence ID" value="NZ_JAUDDZ010000015.1"/>
</dbReference>
<feature type="transmembrane region" description="Helical" evidence="8">
    <location>
        <begin position="275"/>
        <end position="292"/>
    </location>
</feature>
<feature type="region of interest" description="Disordered" evidence="7">
    <location>
        <begin position="302"/>
        <end position="324"/>
    </location>
</feature>
<comment type="subcellular location">
    <subcellularLocation>
        <location evidence="1">Cell membrane</location>
        <topology evidence="1">Multi-pass membrane protein</topology>
    </subcellularLocation>
</comment>
<evidence type="ECO:0000256" key="3">
    <source>
        <dbReference type="ARBA" id="ARBA00022475"/>
    </source>
</evidence>
<proteinExistence type="inferred from homology"/>
<evidence type="ECO:0000256" key="4">
    <source>
        <dbReference type="ARBA" id="ARBA00022692"/>
    </source>
</evidence>
<keyword evidence="6 8" id="KW-0472">Membrane</keyword>
<protein>
    <submittedName>
        <fullName evidence="10">DMT family transporter</fullName>
    </submittedName>
</protein>
<name>A0ABT7VAU2_9ACTN</name>
<evidence type="ECO:0000313" key="11">
    <source>
        <dbReference type="Proteomes" id="UP001529421"/>
    </source>
</evidence>
<feature type="transmembrane region" description="Helical" evidence="8">
    <location>
        <begin position="81"/>
        <end position="101"/>
    </location>
</feature>
<accession>A0ABT7VAU2</accession>
<evidence type="ECO:0000256" key="5">
    <source>
        <dbReference type="ARBA" id="ARBA00022989"/>
    </source>
</evidence>
<evidence type="ECO:0000313" key="10">
    <source>
        <dbReference type="EMBL" id="MDM8275618.1"/>
    </source>
</evidence>
<organism evidence="10 11">
    <name type="scientific">Enorma phocaeensis</name>
    <dbReference type="NCBI Taxonomy" id="1871019"/>
    <lineage>
        <taxon>Bacteria</taxon>
        <taxon>Bacillati</taxon>
        <taxon>Actinomycetota</taxon>
        <taxon>Coriobacteriia</taxon>
        <taxon>Coriobacteriales</taxon>
        <taxon>Coriobacteriaceae</taxon>
        <taxon>Enorma</taxon>
    </lineage>
</organism>
<feature type="domain" description="EamA" evidence="9">
    <location>
        <begin position="161"/>
        <end position="291"/>
    </location>
</feature>
<feature type="transmembrane region" description="Helical" evidence="8">
    <location>
        <begin position="42"/>
        <end position="61"/>
    </location>
</feature>
<comment type="caution">
    <text evidence="10">The sequence shown here is derived from an EMBL/GenBank/DDBJ whole genome shotgun (WGS) entry which is preliminary data.</text>
</comment>
<feature type="domain" description="EamA" evidence="9">
    <location>
        <begin position="15"/>
        <end position="150"/>
    </location>
</feature>
<evidence type="ECO:0000256" key="7">
    <source>
        <dbReference type="SAM" id="MobiDB-lite"/>
    </source>
</evidence>
<feature type="transmembrane region" description="Helical" evidence="8">
    <location>
        <begin position="221"/>
        <end position="240"/>
    </location>
</feature>
<evidence type="ECO:0000256" key="8">
    <source>
        <dbReference type="SAM" id="Phobius"/>
    </source>
</evidence>
<dbReference type="SUPFAM" id="SSF103481">
    <property type="entry name" value="Multidrug resistance efflux transporter EmrE"/>
    <property type="match status" value="2"/>
</dbReference>
<dbReference type="InterPro" id="IPR000620">
    <property type="entry name" value="EamA_dom"/>
</dbReference>
<gene>
    <name evidence="10" type="ORF">QUW28_08975</name>
</gene>